<reference evidence="3" key="1">
    <citation type="submission" date="2015-07" db="EMBL/GenBank/DDBJ databases">
        <title>Genome sequencing project for genomic taxonomy and phylogenomics of Bacillus-like bacteria.</title>
        <authorList>
            <person name="Liu B."/>
            <person name="Wang J."/>
            <person name="Zhu Y."/>
            <person name="Liu G."/>
            <person name="Chen Q."/>
            <person name="Chen Z."/>
            <person name="Lan J."/>
            <person name="Che J."/>
            <person name="Ge C."/>
            <person name="Shi H."/>
            <person name="Pan Z."/>
            <person name="Liu X."/>
        </authorList>
    </citation>
    <scope>NUCLEOTIDE SEQUENCE [LARGE SCALE GENOMIC DNA]</scope>
    <source>
        <strain evidence="3">DSM 9887</strain>
    </source>
</reference>
<reference evidence="2" key="2">
    <citation type="submission" date="2015-07" db="EMBL/GenBank/DDBJ databases">
        <title>MeaNS - Measles Nucleotide Surveillance Program.</title>
        <authorList>
            <person name="Tran T."/>
            <person name="Druce J."/>
        </authorList>
    </citation>
    <scope>NUCLEOTIDE SEQUENCE</scope>
    <source>
        <strain evidence="2">DSM 9887</strain>
    </source>
</reference>
<accession>A0A0K9YZA0</accession>
<evidence type="ECO:0000313" key="3">
    <source>
        <dbReference type="Proteomes" id="UP000036834"/>
    </source>
</evidence>
<protein>
    <recommendedName>
        <fullName evidence="5">DUF2642 domain-containing protein</fullName>
    </recommendedName>
</protein>
<evidence type="ECO:0000313" key="2">
    <source>
        <dbReference type="EMBL" id="KNB73981.1"/>
    </source>
</evidence>
<reference evidence="1 4" key="3">
    <citation type="submission" date="2019-06" db="EMBL/GenBank/DDBJ databases">
        <title>Whole genome shotgun sequence of Brevibacillus reuszeri NBRC 15719.</title>
        <authorList>
            <person name="Hosoyama A."/>
            <person name="Uohara A."/>
            <person name="Ohji S."/>
            <person name="Ichikawa N."/>
        </authorList>
    </citation>
    <scope>NUCLEOTIDE SEQUENCE [LARGE SCALE GENOMIC DNA]</scope>
    <source>
        <strain evidence="1 4">NBRC 15719</strain>
    </source>
</reference>
<evidence type="ECO:0008006" key="5">
    <source>
        <dbReference type="Google" id="ProtNLM"/>
    </source>
</evidence>
<name>A0A0K9YZA0_9BACL</name>
<dbReference type="Pfam" id="PF10842">
    <property type="entry name" value="DUF2642"/>
    <property type="match status" value="1"/>
</dbReference>
<comment type="caution">
    <text evidence="2">The sequence shown here is derived from an EMBL/GenBank/DDBJ whole genome shotgun (WGS) entry which is preliminary data.</text>
</comment>
<dbReference type="AlphaFoldDB" id="A0A0K9YZA0"/>
<dbReference type="Proteomes" id="UP000036834">
    <property type="component" value="Unassembled WGS sequence"/>
</dbReference>
<sequence length="110" mass="12893">MNRFMYYGYPHAYASFPAQQYFRIEDVQSKNTQVLPTNVIYTTAVEPKFTELLIRYKGVMIVITTTVGKLIGTLDDVFIDHVTLIVHGKKHHIRLSEIVYFEKAEEEYEE</sequence>
<dbReference type="RefSeq" id="WP_049737995.1">
    <property type="nucleotide sequence ID" value="NZ_BJON01000029.1"/>
</dbReference>
<dbReference type="PATRIC" id="fig|54915.3.peg.7191"/>
<dbReference type="OrthoDB" id="2614898at2"/>
<dbReference type="EMBL" id="BJON01000029">
    <property type="protein sequence ID" value="GED72349.1"/>
    <property type="molecule type" value="Genomic_DNA"/>
</dbReference>
<dbReference type="Proteomes" id="UP000319578">
    <property type="component" value="Unassembled WGS sequence"/>
</dbReference>
<organism evidence="2 3">
    <name type="scientific">Brevibacillus reuszeri</name>
    <dbReference type="NCBI Taxonomy" id="54915"/>
    <lineage>
        <taxon>Bacteria</taxon>
        <taxon>Bacillati</taxon>
        <taxon>Bacillota</taxon>
        <taxon>Bacilli</taxon>
        <taxon>Bacillales</taxon>
        <taxon>Paenibacillaceae</taxon>
        <taxon>Brevibacillus</taxon>
    </lineage>
</organism>
<evidence type="ECO:0000313" key="4">
    <source>
        <dbReference type="Proteomes" id="UP000319578"/>
    </source>
</evidence>
<evidence type="ECO:0000313" key="1">
    <source>
        <dbReference type="EMBL" id="GED72349.1"/>
    </source>
</evidence>
<dbReference type="InterPro" id="IPR020139">
    <property type="entry name" value="DUF2642"/>
</dbReference>
<dbReference type="EMBL" id="LGIQ01000005">
    <property type="protein sequence ID" value="KNB73981.1"/>
    <property type="molecule type" value="Genomic_DNA"/>
</dbReference>
<keyword evidence="4" id="KW-1185">Reference proteome</keyword>
<proteinExistence type="predicted"/>
<gene>
    <name evidence="2" type="ORF">ADS79_08680</name>
    <name evidence="1" type="ORF">BRE01_60510</name>
</gene>